<reference evidence="1" key="1">
    <citation type="submission" date="2021-03" db="EMBL/GenBank/DDBJ databases">
        <authorList>
            <person name="Bekaert M."/>
        </authorList>
    </citation>
    <scope>NUCLEOTIDE SEQUENCE</scope>
</reference>
<name>A0A8S3UQW0_MYTED</name>
<evidence type="ECO:0008006" key="3">
    <source>
        <dbReference type="Google" id="ProtNLM"/>
    </source>
</evidence>
<comment type="caution">
    <text evidence="1">The sequence shown here is derived from an EMBL/GenBank/DDBJ whole genome shotgun (WGS) entry which is preliminary data.</text>
</comment>
<dbReference type="AlphaFoldDB" id="A0A8S3UQW0"/>
<sequence length="153" mass="17562">MTLVRFQTETEQSKSLQKCNDTCLKIGIVYKLWSSIESNIKDVRLGGIKARLITGTYVLQSNTSKFNQHEVSAVCPLCQYEDEDVEHFILKCYALFKYRKSYIEELKLIINSINNPNACSWERLVGDICLLTQLILNPSVLVKQKMLCSEKTC</sequence>
<dbReference type="OrthoDB" id="6100900at2759"/>
<gene>
    <name evidence="1" type="ORF">MEDL_56812</name>
</gene>
<evidence type="ECO:0000313" key="2">
    <source>
        <dbReference type="Proteomes" id="UP000683360"/>
    </source>
</evidence>
<evidence type="ECO:0000313" key="1">
    <source>
        <dbReference type="EMBL" id="CAG2244751.1"/>
    </source>
</evidence>
<accession>A0A8S3UQW0</accession>
<proteinExistence type="predicted"/>
<keyword evidence="2" id="KW-1185">Reference proteome</keyword>
<protein>
    <recommendedName>
        <fullName evidence="3">Reverse transcriptase zinc-binding domain-containing protein</fullName>
    </recommendedName>
</protein>
<dbReference type="Proteomes" id="UP000683360">
    <property type="component" value="Unassembled WGS sequence"/>
</dbReference>
<dbReference type="EMBL" id="CAJPWZ010002747">
    <property type="protein sequence ID" value="CAG2244751.1"/>
    <property type="molecule type" value="Genomic_DNA"/>
</dbReference>
<organism evidence="1 2">
    <name type="scientific">Mytilus edulis</name>
    <name type="common">Blue mussel</name>
    <dbReference type="NCBI Taxonomy" id="6550"/>
    <lineage>
        <taxon>Eukaryota</taxon>
        <taxon>Metazoa</taxon>
        <taxon>Spiralia</taxon>
        <taxon>Lophotrochozoa</taxon>
        <taxon>Mollusca</taxon>
        <taxon>Bivalvia</taxon>
        <taxon>Autobranchia</taxon>
        <taxon>Pteriomorphia</taxon>
        <taxon>Mytilida</taxon>
        <taxon>Mytiloidea</taxon>
        <taxon>Mytilidae</taxon>
        <taxon>Mytilinae</taxon>
        <taxon>Mytilus</taxon>
    </lineage>
</organism>